<proteinExistence type="predicted"/>
<comment type="caution">
    <text evidence="2">The sequence shown here is derived from an EMBL/GenBank/DDBJ whole genome shotgun (WGS) entry which is preliminary data.</text>
</comment>
<evidence type="ECO:0000259" key="1">
    <source>
        <dbReference type="PROSITE" id="PS51186"/>
    </source>
</evidence>
<dbReference type="Pfam" id="PF00583">
    <property type="entry name" value="Acetyltransf_1"/>
    <property type="match status" value="1"/>
</dbReference>
<evidence type="ECO:0000313" key="2">
    <source>
        <dbReference type="EMBL" id="MCH7320691.1"/>
    </source>
</evidence>
<keyword evidence="3" id="KW-1185">Reference proteome</keyword>
<dbReference type="PROSITE" id="PS51186">
    <property type="entry name" value="GNAT"/>
    <property type="match status" value="1"/>
</dbReference>
<dbReference type="CDD" id="cd04301">
    <property type="entry name" value="NAT_SF"/>
    <property type="match status" value="1"/>
</dbReference>
<keyword evidence="2" id="KW-0808">Transferase</keyword>
<dbReference type="RefSeq" id="WP_241367715.1">
    <property type="nucleotide sequence ID" value="NZ_JAKZFC010000001.1"/>
</dbReference>
<accession>A0ABS9U8L4</accession>
<keyword evidence="2" id="KW-0012">Acyltransferase</keyword>
<dbReference type="Proteomes" id="UP001316087">
    <property type="component" value="Unassembled WGS sequence"/>
</dbReference>
<dbReference type="SUPFAM" id="SSF55729">
    <property type="entry name" value="Acyl-CoA N-acyltransferases (Nat)"/>
    <property type="match status" value="1"/>
</dbReference>
<dbReference type="GO" id="GO:0016746">
    <property type="term" value="F:acyltransferase activity"/>
    <property type="evidence" value="ECO:0007669"/>
    <property type="project" value="UniProtKB-KW"/>
</dbReference>
<dbReference type="Gene3D" id="3.40.630.30">
    <property type="match status" value="1"/>
</dbReference>
<name>A0ABS9U8L4_9BACL</name>
<dbReference type="EMBL" id="JAKZFC010000001">
    <property type="protein sequence ID" value="MCH7320691.1"/>
    <property type="molecule type" value="Genomic_DNA"/>
</dbReference>
<dbReference type="EC" id="2.3.1.-" evidence="2"/>
<feature type="domain" description="N-acetyltransferase" evidence="1">
    <location>
        <begin position="3"/>
        <end position="150"/>
    </location>
</feature>
<gene>
    <name evidence="2" type="ORF">LZ480_02220</name>
</gene>
<sequence>MKLHLKPITPENWRTFNALKVKKEQAQWVASNELILARAYVYREYNSNVFAIYASNTPIGLLMQRDHIDNGKTFCILDQIMIDEQYQGCGYGKVAMKQWISLIKENKKYESIKLCYKEEDIIAYNLYRDLGFQYTGEIDEDEITMEYKMFSID</sequence>
<dbReference type="InterPro" id="IPR000182">
    <property type="entry name" value="GNAT_dom"/>
</dbReference>
<evidence type="ECO:0000313" key="3">
    <source>
        <dbReference type="Proteomes" id="UP001316087"/>
    </source>
</evidence>
<reference evidence="2 3" key="1">
    <citation type="submission" date="2022-03" db="EMBL/GenBank/DDBJ databases">
        <authorList>
            <person name="Jo J.-H."/>
            <person name="Im W.-T."/>
        </authorList>
    </citation>
    <scope>NUCLEOTIDE SEQUENCE [LARGE SCALE GENOMIC DNA]</scope>
    <source>
        <strain evidence="2 3">MA9</strain>
    </source>
</reference>
<dbReference type="InterPro" id="IPR016181">
    <property type="entry name" value="Acyl_CoA_acyltransferase"/>
</dbReference>
<organism evidence="2 3">
    <name type="scientific">Solibacillus palustris</name>
    <dbReference type="NCBI Taxonomy" id="2908203"/>
    <lineage>
        <taxon>Bacteria</taxon>
        <taxon>Bacillati</taxon>
        <taxon>Bacillota</taxon>
        <taxon>Bacilli</taxon>
        <taxon>Bacillales</taxon>
        <taxon>Caryophanaceae</taxon>
        <taxon>Solibacillus</taxon>
    </lineage>
</organism>
<protein>
    <submittedName>
        <fullName evidence="2">GNAT family N-acetyltransferase</fullName>
        <ecNumber evidence="2">2.3.1.-</ecNumber>
    </submittedName>
</protein>